<name>A0ABP6NPM6_9ACTN</name>
<evidence type="ECO:0000313" key="1">
    <source>
        <dbReference type="EMBL" id="GAA3153442.1"/>
    </source>
</evidence>
<keyword evidence="2" id="KW-1185">Reference proteome</keyword>
<comment type="caution">
    <text evidence="1">The sequence shown here is derived from an EMBL/GenBank/DDBJ whole genome shotgun (WGS) entry which is preliminary data.</text>
</comment>
<reference evidence="2" key="1">
    <citation type="journal article" date="2019" name="Int. J. Syst. Evol. Microbiol.">
        <title>The Global Catalogue of Microorganisms (GCM) 10K type strain sequencing project: providing services to taxonomists for standard genome sequencing and annotation.</title>
        <authorList>
            <consortium name="The Broad Institute Genomics Platform"/>
            <consortium name="The Broad Institute Genome Sequencing Center for Infectious Disease"/>
            <person name="Wu L."/>
            <person name="Ma J."/>
        </authorList>
    </citation>
    <scope>NUCLEOTIDE SEQUENCE [LARGE SCALE GENOMIC DNA]</scope>
    <source>
        <strain evidence="2">JCM 9092</strain>
    </source>
</reference>
<dbReference type="Proteomes" id="UP001501637">
    <property type="component" value="Unassembled WGS sequence"/>
</dbReference>
<organism evidence="1 2">
    <name type="scientific">Streptomyces rectiviolaceus</name>
    <dbReference type="NCBI Taxonomy" id="332591"/>
    <lineage>
        <taxon>Bacteria</taxon>
        <taxon>Bacillati</taxon>
        <taxon>Actinomycetota</taxon>
        <taxon>Actinomycetes</taxon>
        <taxon>Kitasatosporales</taxon>
        <taxon>Streptomycetaceae</taxon>
        <taxon>Streptomyces</taxon>
    </lineage>
</organism>
<evidence type="ECO:0000313" key="2">
    <source>
        <dbReference type="Proteomes" id="UP001501637"/>
    </source>
</evidence>
<protein>
    <submittedName>
        <fullName evidence="1">Uncharacterized protein</fullName>
    </submittedName>
</protein>
<accession>A0ABP6NPM6</accession>
<proteinExistence type="predicted"/>
<dbReference type="EMBL" id="BAAAUG010000241">
    <property type="protein sequence ID" value="GAA3153442.1"/>
    <property type="molecule type" value="Genomic_DNA"/>
</dbReference>
<gene>
    <name evidence="1" type="ORF">GCM10010449_84010</name>
</gene>
<dbReference type="RefSeq" id="WP_344530870.1">
    <property type="nucleotide sequence ID" value="NZ_BAAAUG010000241.1"/>
</dbReference>
<sequence>MKNFWVTWTGGDGAARVSSVAYDKESAEGRRAMLWGQGYGDAQVVESKPGVRPTAG</sequence>